<dbReference type="GO" id="GO:0003723">
    <property type="term" value="F:RNA binding"/>
    <property type="evidence" value="ECO:0007669"/>
    <property type="project" value="UniProtKB-UniRule"/>
</dbReference>
<dbReference type="AlphaFoldDB" id="A0A852V583"/>
<evidence type="ECO:0000256" key="6">
    <source>
        <dbReference type="SAM" id="MobiDB-lite"/>
    </source>
</evidence>
<dbReference type="InterPro" id="IPR020598">
    <property type="entry name" value="rRNA_Ade_methylase_Trfase_N"/>
</dbReference>
<evidence type="ECO:0000313" key="8">
    <source>
        <dbReference type="EMBL" id="NYF42334.1"/>
    </source>
</evidence>
<dbReference type="InterPro" id="IPR020596">
    <property type="entry name" value="rRNA_Ade_Mease_Trfase_CS"/>
</dbReference>
<feature type="binding site" evidence="5">
    <location>
        <position position="39"/>
    </location>
    <ligand>
        <name>S-adenosyl-L-methionine</name>
        <dbReference type="ChEBI" id="CHEBI:59789"/>
    </ligand>
</feature>
<dbReference type="PANTHER" id="PTHR11727:SF7">
    <property type="entry name" value="DIMETHYLADENOSINE TRANSFERASE-RELATED"/>
    <property type="match status" value="1"/>
</dbReference>
<evidence type="ECO:0000256" key="1">
    <source>
        <dbReference type="ARBA" id="ARBA00022603"/>
    </source>
</evidence>
<dbReference type="EC" id="2.1.1.184" evidence="8"/>
<evidence type="ECO:0000256" key="2">
    <source>
        <dbReference type="ARBA" id="ARBA00022679"/>
    </source>
</evidence>
<evidence type="ECO:0000313" key="9">
    <source>
        <dbReference type="Proteomes" id="UP000576393"/>
    </source>
</evidence>
<dbReference type="SMART" id="SM00650">
    <property type="entry name" value="rADc"/>
    <property type="match status" value="1"/>
</dbReference>
<dbReference type="SUPFAM" id="SSF53335">
    <property type="entry name" value="S-adenosyl-L-methionine-dependent methyltransferases"/>
    <property type="match status" value="1"/>
</dbReference>
<evidence type="ECO:0000256" key="3">
    <source>
        <dbReference type="ARBA" id="ARBA00022691"/>
    </source>
</evidence>
<gene>
    <name evidence="8" type="ORF">HDA43_004535</name>
</gene>
<comment type="caution">
    <text evidence="8">The sequence shown here is derived from an EMBL/GenBank/DDBJ whole genome shotgun (WGS) entry which is preliminary data.</text>
</comment>
<evidence type="ECO:0000259" key="7">
    <source>
        <dbReference type="SMART" id="SM00650"/>
    </source>
</evidence>
<evidence type="ECO:0000256" key="5">
    <source>
        <dbReference type="PROSITE-ProRule" id="PRU01026"/>
    </source>
</evidence>
<dbReference type="InterPro" id="IPR023165">
    <property type="entry name" value="rRNA_Ade_diMease-like_C"/>
</dbReference>
<accession>A0A852V583</accession>
<dbReference type="GO" id="GO:0052910">
    <property type="term" value="F:23S rRNA (adenine(2085)-N(6))-dimethyltransferase activity"/>
    <property type="evidence" value="ECO:0007669"/>
    <property type="project" value="UniProtKB-EC"/>
</dbReference>
<dbReference type="GO" id="GO:0000179">
    <property type="term" value="F:rRNA (adenine-N6,N6-)-dimethyltransferase activity"/>
    <property type="evidence" value="ECO:0007669"/>
    <property type="project" value="UniProtKB-UniRule"/>
</dbReference>
<keyword evidence="3 5" id="KW-0949">S-adenosyl-L-methionine</keyword>
<dbReference type="NCBIfam" id="NF000337">
    <property type="entry name" value="erm_SHROVE"/>
    <property type="match status" value="1"/>
</dbReference>
<sequence>MARSFAHGNHSHTQKKVRADGGGRTGRDQARRVLSQNFMIDPREIDRVVAAAAPEPGDLVLEPGAGEGPLTRALADRCRKVIAYEIDPLLAGRLAARTRDDDRIEVVRGDFTAAGAPAEPFAVVGNIPYAVTARIVDWCLRARNLTSATLVTQLEYARKRTGDYGRWSMLTVASWPRHTWHLHGVIDRAAFRPVPGVDSAILRIRRRPAGLLPPEAMAAYRDLVELGFSGLGGTLRASLRRRHPAAEVDAAFAEAGLDPDSVVAHVHPDQWVTLFGRLH</sequence>
<feature type="region of interest" description="Disordered" evidence="6">
    <location>
        <begin position="1"/>
        <end position="27"/>
    </location>
</feature>
<dbReference type="GO" id="GO:0005829">
    <property type="term" value="C:cytosol"/>
    <property type="evidence" value="ECO:0007669"/>
    <property type="project" value="TreeGrafter"/>
</dbReference>
<feature type="binding site" evidence="5">
    <location>
        <position position="37"/>
    </location>
    <ligand>
        <name>S-adenosyl-L-methionine</name>
        <dbReference type="ChEBI" id="CHEBI:59789"/>
    </ligand>
</feature>
<keyword evidence="4 5" id="KW-0694">RNA-binding</keyword>
<dbReference type="PANTHER" id="PTHR11727">
    <property type="entry name" value="DIMETHYLADENOSINE TRANSFERASE"/>
    <property type="match status" value="1"/>
</dbReference>
<protein>
    <submittedName>
        <fullName evidence="8">23S rRNA (Adenine-N6)-dimethyltransferase</fullName>
        <ecNumber evidence="8">2.1.1.184</ecNumber>
    </submittedName>
</protein>
<dbReference type="InterPro" id="IPR029063">
    <property type="entry name" value="SAM-dependent_MTases_sf"/>
</dbReference>
<feature type="binding site" evidence="5">
    <location>
        <position position="126"/>
    </location>
    <ligand>
        <name>S-adenosyl-L-methionine</name>
        <dbReference type="ChEBI" id="CHEBI:59789"/>
    </ligand>
</feature>
<name>A0A852V583_9ACTN</name>
<feature type="binding site" evidence="5">
    <location>
        <position position="110"/>
    </location>
    <ligand>
        <name>S-adenosyl-L-methionine</name>
        <dbReference type="ChEBI" id="CHEBI:59789"/>
    </ligand>
</feature>
<feature type="binding site" evidence="5">
    <location>
        <position position="64"/>
    </location>
    <ligand>
        <name>S-adenosyl-L-methionine</name>
        <dbReference type="ChEBI" id="CHEBI:59789"/>
    </ligand>
</feature>
<keyword evidence="9" id="KW-1185">Reference proteome</keyword>
<comment type="similarity">
    <text evidence="5">Belongs to the class I-like SAM-binding methyltransferase superfamily. rRNA adenine N(6)-methyltransferase family.</text>
</comment>
<dbReference type="Pfam" id="PF00398">
    <property type="entry name" value="RrnaAD"/>
    <property type="match status" value="1"/>
</dbReference>
<feature type="binding site" evidence="5">
    <location>
        <position position="85"/>
    </location>
    <ligand>
        <name>S-adenosyl-L-methionine</name>
        <dbReference type="ChEBI" id="CHEBI:59789"/>
    </ligand>
</feature>
<dbReference type="Proteomes" id="UP000576393">
    <property type="component" value="Unassembled WGS sequence"/>
</dbReference>
<feature type="domain" description="Ribosomal RNA adenine methylase transferase N-terminal" evidence="7">
    <location>
        <begin position="44"/>
        <end position="208"/>
    </location>
</feature>
<dbReference type="Gene3D" id="1.10.8.100">
    <property type="entry name" value="Ribosomal RNA adenine dimethylase-like, domain 2"/>
    <property type="match status" value="1"/>
</dbReference>
<feature type="compositionally biased region" description="Basic and acidic residues" evidence="6">
    <location>
        <begin position="17"/>
        <end position="27"/>
    </location>
</feature>
<keyword evidence="2 5" id="KW-0808">Transferase</keyword>
<organism evidence="8 9">
    <name type="scientific">Streptosporangium sandarakinum</name>
    <dbReference type="NCBI Taxonomy" id="1260955"/>
    <lineage>
        <taxon>Bacteria</taxon>
        <taxon>Bacillati</taxon>
        <taxon>Actinomycetota</taxon>
        <taxon>Actinomycetes</taxon>
        <taxon>Streptosporangiales</taxon>
        <taxon>Streptosporangiaceae</taxon>
        <taxon>Streptosporangium</taxon>
    </lineage>
</organism>
<dbReference type="InterPro" id="IPR001737">
    <property type="entry name" value="KsgA/Erm"/>
</dbReference>
<dbReference type="PROSITE" id="PS01131">
    <property type="entry name" value="RRNA_A_DIMETH"/>
    <property type="match status" value="1"/>
</dbReference>
<evidence type="ECO:0000256" key="4">
    <source>
        <dbReference type="ARBA" id="ARBA00022884"/>
    </source>
</evidence>
<dbReference type="PROSITE" id="PS51689">
    <property type="entry name" value="SAM_RNA_A_N6_MT"/>
    <property type="match status" value="1"/>
</dbReference>
<dbReference type="Gene3D" id="3.40.50.150">
    <property type="entry name" value="Vaccinia Virus protein VP39"/>
    <property type="match status" value="1"/>
</dbReference>
<dbReference type="EMBL" id="JACCCO010000002">
    <property type="protein sequence ID" value="NYF42334.1"/>
    <property type="molecule type" value="Genomic_DNA"/>
</dbReference>
<reference evidence="8 9" key="1">
    <citation type="submission" date="2020-07" db="EMBL/GenBank/DDBJ databases">
        <title>Sequencing the genomes of 1000 actinobacteria strains.</title>
        <authorList>
            <person name="Klenk H.-P."/>
        </authorList>
    </citation>
    <scope>NUCLEOTIDE SEQUENCE [LARGE SCALE GENOMIC DNA]</scope>
    <source>
        <strain evidence="8 9">DSM 45763</strain>
    </source>
</reference>
<dbReference type="NCBIfam" id="NF000499">
    <property type="entry name" value="Erm23S_rRNA_broad"/>
    <property type="match status" value="1"/>
</dbReference>
<dbReference type="CDD" id="cd02440">
    <property type="entry name" value="AdoMet_MTases"/>
    <property type="match status" value="1"/>
</dbReference>
<keyword evidence="1 5" id="KW-0489">Methyltransferase</keyword>
<proteinExistence type="inferred from homology"/>